<evidence type="ECO:0000313" key="17">
    <source>
        <dbReference type="EMBL" id="OWQ91406.1"/>
    </source>
</evidence>
<evidence type="ECO:0000256" key="13">
    <source>
        <dbReference type="ARBA" id="ARBA00023136"/>
    </source>
</evidence>
<gene>
    <name evidence="17" type="ORF">CDN99_09620</name>
</gene>
<dbReference type="SUPFAM" id="SSF47384">
    <property type="entry name" value="Homodimeric domain of signal transducing histidine kinase"/>
    <property type="match status" value="1"/>
</dbReference>
<dbReference type="InterPro" id="IPR050428">
    <property type="entry name" value="TCS_sensor_his_kinase"/>
</dbReference>
<evidence type="ECO:0000256" key="9">
    <source>
        <dbReference type="ARBA" id="ARBA00022777"/>
    </source>
</evidence>
<dbReference type="InterPro" id="IPR006290">
    <property type="entry name" value="CztS_silS_copS"/>
</dbReference>
<comment type="catalytic activity">
    <reaction evidence="1 14">
        <text>ATP + protein L-histidine = ADP + protein N-phospho-L-histidine.</text>
        <dbReference type="EC" id="2.7.13.3"/>
    </reaction>
</comment>
<keyword evidence="7 14" id="KW-0812">Transmembrane</keyword>
<dbReference type="PROSITE" id="PS50109">
    <property type="entry name" value="HIS_KIN"/>
    <property type="match status" value="1"/>
</dbReference>
<sequence>MSVAMHAGSLRARLLRRLALQSMAGLGVVCVAVYVVIFLTLDQRQNQTLNMKREAVEHLLKEGRGAHDLDSVRHLLNDFLAGHDELTLSVADNSGHIFLPPQRAASADVKVERFPVPLPPDLGGVGTASLAFDQSKDKELLLRLAWTLGFAAVGGSLVLSAAAAFGVRRELAPLRALVRQTAAVRADRLELRLDGRDQVEELQPLIAQTNDLLDRLAIAYRQMESFNADVAHELNNPLSILINSCEFALRRPRSPEELKETLTSNLEELKRIARIVADMLFLANAQRGAQASRDELTELSELFAEVLDYHEAALNDAGLRGVVTGRAQVRVDAALLQRAISNLIGNARRYATPGTDVVVEIEPRAVGEVYIGVSNQGAEIPPEHLPRLFDRFYRVDPSRTGASKNHGLGLSIVAAIARMHGGCALVSSEGGVTRVGFTITSPIAEQR</sequence>
<dbReference type="CDD" id="cd00082">
    <property type="entry name" value="HisKA"/>
    <property type="match status" value="1"/>
</dbReference>
<evidence type="ECO:0000256" key="6">
    <source>
        <dbReference type="ARBA" id="ARBA00022679"/>
    </source>
</evidence>
<dbReference type="Gene3D" id="1.10.287.130">
    <property type="match status" value="1"/>
</dbReference>
<evidence type="ECO:0000259" key="16">
    <source>
        <dbReference type="PROSITE" id="PS50885"/>
    </source>
</evidence>
<comment type="caution">
    <text evidence="17">The sequence shown here is derived from an EMBL/GenBank/DDBJ whole genome shotgun (WGS) entry which is preliminary data.</text>
</comment>
<dbReference type="Pfam" id="PF02518">
    <property type="entry name" value="HATPase_c"/>
    <property type="match status" value="1"/>
</dbReference>
<evidence type="ECO:0000256" key="4">
    <source>
        <dbReference type="ARBA" id="ARBA00022519"/>
    </source>
</evidence>
<feature type="domain" description="HAMP" evidence="16">
    <location>
        <begin position="168"/>
        <end position="221"/>
    </location>
</feature>
<keyword evidence="18" id="KW-1185">Reference proteome</keyword>
<dbReference type="SMART" id="SM00388">
    <property type="entry name" value="HisKA"/>
    <property type="match status" value="1"/>
</dbReference>
<dbReference type="InterPro" id="IPR003661">
    <property type="entry name" value="HisK_dim/P_dom"/>
</dbReference>
<dbReference type="PROSITE" id="PS50885">
    <property type="entry name" value="HAMP"/>
    <property type="match status" value="1"/>
</dbReference>
<organism evidence="17 18">
    <name type="scientific">Roseateles aquatilis</name>
    <dbReference type="NCBI Taxonomy" id="431061"/>
    <lineage>
        <taxon>Bacteria</taxon>
        <taxon>Pseudomonadati</taxon>
        <taxon>Pseudomonadota</taxon>
        <taxon>Betaproteobacteria</taxon>
        <taxon>Burkholderiales</taxon>
        <taxon>Sphaerotilaceae</taxon>
        <taxon>Roseateles</taxon>
    </lineage>
</organism>
<dbReference type="EC" id="2.7.13.3" evidence="14"/>
<keyword evidence="5" id="KW-0597">Phosphoprotein</keyword>
<keyword evidence="13 14" id="KW-0472">Membrane</keyword>
<keyword evidence="6 14" id="KW-0808">Transferase</keyword>
<proteinExistence type="predicted"/>
<dbReference type="InterPro" id="IPR003594">
    <property type="entry name" value="HATPase_dom"/>
</dbReference>
<feature type="domain" description="Histidine kinase" evidence="15">
    <location>
        <begin position="229"/>
        <end position="445"/>
    </location>
</feature>
<evidence type="ECO:0000256" key="14">
    <source>
        <dbReference type="RuleBase" id="RU364088"/>
    </source>
</evidence>
<dbReference type="Proteomes" id="UP000197468">
    <property type="component" value="Unassembled WGS sequence"/>
</dbReference>
<dbReference type="NCBIfam" id="TIGR01386">
    <property type="entry name" value="cztS_silS_copS"/>
    <property type="match status" value="1"/>
</dbReference>
<evidence type="ECO:0000259" key="15">
    <source>
        <dbReference type="PROSITE" id="PS50109"/>
    </source>
</evidence>
<dbReference type="PANTHER" id="PTHR45436">
    <property type="entry name" value="SENSOR HISTIDINE KINASE YKOH"/>
    <property type="match status" value="1"/>
</dbReference>
<protein>
    <recommendedName>
        <fullName evidence="14">Sensor protein</fullName>
        <ecNumber evidence="14">2.7.13.3</ecNumber>
    </recommendedName>
</protein>
<keyword evidence="8 14" id="KW-0547">Nucleotide-binding</keyword>
<evidence type="ECO:0000256" key="8">
    <source>
        <dbReference type="ARBA" id="ARBA00022741"/>
    </source>
</evidence>
<keyword evidence="11 14" id="KW-1133">Transmembrane helix</keyword>
<dbReference type="Gene3D" id="3.30.565.10">
    <property type="entry name" value="Histidine kinase-like ATPase, C-terminal domain"/>
    <property type="match status" value="1"/>
</dbReference>
<dbReference type="GO" id="GO:0000155">
    <property type="term" value="F:phosphorelay sensor kinase activity"/>
    <property type="evidence" value="ECO:0007669"/>
    <property type="project" value="InterPro"/>
</dbReference>
<evidence type="ECO:0000256" key="7">
    <source>
        <dbReference type="ARBA" id="ARBA00022692"/>
    </source>
</evidence>
<dbReference type="OrthoDB" id="9786919at2"/>
<dbReference type="GO" id="GO:0005886">
    <property type="term" value="C:plasma membrane"/>
    <property type="evidence" value="ECO:0007669"/>
    <property type="project" value="UniProtKB-SubCell"/>
</dbReference>
<dbReference type="AlphaFoldDB" id="A0A246JFF2"/>
<dbReference type="InterPro" id="IPR005467">
    <property type="entry name" value="His_kinase_dom"/>
</dbReference>
<dbReference type="PANTHER" id="PTHR45436:SF9">
    <property type="entry name" value="SENSOR PROTEIN"/>
    <property type="match status" value="1"/>
</dbReference>
<dbReference type="InterPro" id="IPR036097">
    <property type="entry name" value="HisK_dim/P_sf"/>
</dbReference>
<dbReference type="InterPro" id="IPR003660">
    <property type="entry name" value="HAMP_dom"/>
</dbReference>
<dbReference type="CDD" id="cd00075">
    <property type="entry name" value="HATPase"/>
    <property type="match status" value="1"/>
</dbReference>
<feature type="transmembrane region" description="Helical" evidence="14">
    <location>
        <begin position="20"/>
        <end position="41"/>
    </location>
</feature>
<comment type="function">
    <text evidence="14">Member of a two-component regulatory system.</text>
</comment>
<evidence type="ECO:0000256" key="3">
    <source>
        <dbReference type="ARBA" id="ARBA00022475"/>
    </source>
</evidence>
<keyword evidence="9 14" id="KW-0418">Kinase</keyword>
<accession>A0A246JFF2</accession>
<evidence type="ECO:0000256" key="1">
    <source>
        <dbReference type="ARBA" id="ARBA00000085"/>
    </source>
</evidence>
<dbReference type="InterPro" id="IPR004358">
    <property type="entry name" value="Sig_transdc_His_kin-like_C"/>
</dbReference>
<keyword evidence="12 14" id="KW-0902">Two-component regulatory system</keyword>
<dbReference type="SMART" id="SM00387">
    <property type="entry name" value="HATPase_c"/>
    <property type="match status" value="1"/>
</dbReference>
<evidence type="ECO:0000256" key="2">
    <source>
        <dbReference type="ARBA" id="ARBA00004533"/>
    </source>
</evidence>
<name>A0A246JFF2_9BURK</name>
<dbReference type="RefSeq" id="WP_088384633.1">
    <property type="nucleotide sequence ID" value="NZ_NIOF01000003.1"/>
</dbReference>
<dbReference type="Pfam" id="PF00512">
    <property type="entry name" value="HisKA"/>
    <property type="match status" value="1"/>
</dbReference>
<keyword evidence="4 14" id="KW-0997">Cell inner membrane</keyword>
<evidence type="ECO:0000256" key="5">
    <source>
        <dbReference type="ARBA" id="ARBA00022553"/>
    </source>
</evidence>
<evidence type="ECO:0000313" key="18">
    <source>
        <dbReference type="Proteomes" id="UP000197468"/>
    </source>
</evidence>
<evidence type="ECO:0000256" key="12">
    <source>
        <dbReference type="ARBA" id="ARBA00023012"/>
    </source>
</evidence>
<feature type="transmembrane region" description="Helical" evidence="14">
    <location>
        <begin position="144"/>
        <end position="167"/>
    </location>
</feature>
<evidence type="ECO:0000256" key="11">
    <source>
        <dbReference type="ARBA" id="ARBA00022989"/>
    </source>
</evidence>
<reference evidence="17 18" key="1">
    <citation type="journal article" date="2008" name="Int. J. Syst. Evol. Microbiol.">
        <title>Description of Roseateles aquatilis sp. nov. and Roseateles terrae sp. nov., in the class Betaproteobacteria, and emended description of the genus Roseateles.</title>
        <authorList>
            <person name="Gomila M."/>
            <person name="Bowien B."/>
            <person name="Falsen E."/>
            <person name="Moore E.R."/>
            <person name="Lalucat J."/>
        </authorList>
    </citation>
    <scope>NUCLEOTIDE SEQUENCE [LARGE SCALE GENOMIC DNA]</scope>
    <source>
        <strain evidence="17 18">CCUG 48205</strain>
    </source>
</reference>
<dbReference type="SUPFAM" id="SSF55874">
    <property type="entry name" value="ATPase domain of HSP90 chaperone/DNA topoisomerase II/histidine kinase"/>
    <property type="match status" value="1"/>
</dbReference>
<evidence type="ECO:0000256" key="10">
    <source>
        <dbReference type="ARBA" id="ARBA00022840"/>
    </source>
</evidence>
<dbReference type="EMBL" id="NIOF01000003">
    <property type="protein sequence ID" value="OWQ91406.1"/>
    <property type="molecule type" value="Genomic_DNA"/>
</dbReference>
<dbReference type="InterPro" id="IPR036890">
    <property type="entry name" value="HATPase_C_sf"/>
</dbReference>
<keyword evidence="3 14" id="KW-1003">Cell membrane</keyword>
<dbReference type="GO" id="GO:0005524">
    <property type="term" value="F:ATP binding"/>
    <property type="evidence" value="ECO:0007669"/>
    <property type="project" value="UniProtKB-KW"/>
</dbReference>
<dbReference type="PRINTS" id="PR00344">
    <property type="entry name" value="BCTRLSENSOR"/>
</dbReference>
<keyword evidence="10 14" id="KW-0067">ATP-binding</keyword>
<comment type="subcellular location">
    <subcellularLocation>
        <location evidence="2 14">Cell inner membrane</location>
    </subcellularLocation>
</comment>